<gene>
    <name evidence="1" type="ORF">LWI29_020960</name>
</gene>
<reference evidence="1" key="2">
    <citation type="submission" date="2023-06" db="EMBL/GenBank/DDBJ databases">
        <authorList>
            <person name="Swenson N.G."/>
            <person name="Wegrzyn J.L."/>
            <person name="Mcevoy S.L."/>
        </authorList>
    </citation>
    <scope>NUCLEOTIDE SEQUENCE</scope>
    <source>
        <strain evidence="1">NS2018</strain>
        <tissue evidence="1">Leaf</tissue>
    </source>
</reference>
<sequence length="237" mass="26151">MGCDEVDDDLTAFINFVLYDDSNDEGQWDDDIELILSDIDSFLYHWMGCDEADDDLIVFINSVLYNCFNDEGQWDDDIEVIKVEWGVVQLEDLEESDVKAAVQPAIGVVEVEDLEETDVGAAVQPDLAIGVVQLEDLEVIECNFRDYDFGYDSDIILVILCLTKYNIPIISIDLVSYSAIATMTNKRSTEASKTAISTLLGSTAVPAPTVIFATTNNPTQGYLFPSNGNLISLNTSS</sequence>
<proteinExistence type="predicted"/>
<comment type="caution">
    <text evidence="1">The sequence shown here is derived from an EMBL/GenBank/DDBJ whole genome shotgun (WGS) entry which is preliminary data.</text>
</comment>
<dbReference type="Proteomes" id="UP001168877">
    <property type="component" value="Unassembled WGS sequence"/>
</dbReference>
<organism evidence="1 2">
    <name type="scientific">Acer saccharum</name>
    <name type="common">Sugar maple</name>
    <dbReference type="NCBI Taxonomy" id="4024"/>
    <lineage>
        <taxon>Eukaryota</taxon>
        <taxon>Viridiplantae</taxon>
        <taxon>Streptophyta</taxon>
        <taxon>Embryophyta</taxon>
        <taxon>Tracheophyta</taxon>
        <taxon>Spermatophyta</taxon>
        <taxon>Magnoliopsida</taxon>
        <taxon>eudicotyledons</taxon>
        <taxon>Gunneridae</taxon>
        <taxon>Pentapetalae</taxon>
        <taxon>rosids</taxon>
        <taxon>malvids</taxon>
        <taxon>Sapindales</taxon>
        <taxon>Sapindaceae</taxon>
        <taxon>Hippocastanoideae</taxon>
        <taxon>Acereae</taxon>
        <taxon>Acer</taxon>
    </lineage>
</organism>
<evidence type="ECO:0000313" key="2">
    <source>
        <dbReference type="Proteomes" id="UP001168877"/>
    </source>
</evidence>
<evidence type="ECO:0000313" key="1">
    <source>
        <dbReference type="EMBL" id="KAK0587315.1"/>
    </source>
</evidence>
<keyword evidence="2" id="KW-1185">Reference proteome</keyword>
<name>A0AA39SBW7_ACESA</name>
<dbReference type="EMBL" id="JAUESC010000382">
    <property type="protein sequence ID" value="KAK0587315.1"/>
    <property type="molecule type" value="Genomic_DNA"/>
</dbReference>
<reference evidence="1" key="1">
    <citation type="journal article" date="2022" name="Plant J.">
        <title>Strategies of tolerance reflected in two North American maple genomes.</title>
        <authorList>
            <person name="McEvoy S.L."/>
            <person name="Sezen U.U."/>
            <person name="Trouern-Trend A."/>
            <person name="McMahon S.M."/>
            <person name="Schaberg P.G."/>
            <person name="Yang J."/>
            <person name="Wegrzyn J.L."/>
            <person name="Swenson N.G."/>
        </authorList>
    </citation>
    <scope>NUCLEOTIDE SEQUENCE</scope>
    <source>
        <strain evidence="1">NS2018</strain>
    </source>
</reference>
<accession>A0AA39SBW7</accession>
<dbReference type="AlphaFoldDB" id="A0AA39SBW7"/>
<protein>
    <submittedName>
        <fullName evidence="1">Uncharacterized protein</fullName>
    </submittedName>
</protein>